<dbReference type="Proteomes" id="UP001586593">
    <property type="component" value="Unassembled WGS sequence"/>
</dbReference>
<accession>A0ABR3V0Y6</accession>
<feature type="compositionally biased region" description="Basic residues" evidence="1">
    <location>
        <begin position="148"/>
        <end position="169"/>
    </location>
</feature>
<name>A0ABR3V0Y6_9PEZI</name>
<comment type="caution">
    <text evidence="2">The sequence shown here is derived from an EMBL/GenBank/DDBJ whole genome shotgun (WGS) entry which is preliminary data.</text>
</comment>
<evidence type="ECO:0008006" key="4">
    <source>
        <dbReference type="Google" id="ProtNLM"/>
    </source>
</evidence>
<keyword evidence="3" id="KW-1185">Reference proteome</keyword>
<reference evidence="2 3" key="1">
    <citation type="journal article" date="2024" name="Commun. Biol.">
        <title>Comparative genomic analysis of thermophilic fungi reveals convergent evolutionary adaptations and gene losses.</title>
        <authorList>
            <person name="Steindorff A.S."/>
            <person name="Aguilar-Pontes M.V."/>
            <person name="Robinson A.J."/>
            <person name="Andreopoulos B."/>
            <person name="LaButti K."/>
            <person name="Kuo A."/>
            <person name="Mondo S."/>
            <person name="Riley R."/>
            <person name="Otillar R."/>
            <person name="Haridas S."/>
            <person name="Lipzen A."/>
            <person name="Grimwood J."/>
            <person name="Schmutz J."/>
            <person name="Clum A."/>
            <person name="Reid I.D."/>
            <person name="Moisan M.C."/>
            <person name="Butler G."/>
            <person name="Nguyen T.T.M."/>
            <person name="Dewar K."/>
            <person name="Conant G."/>
            <person name="Drula E."/>
            <person name="Henrissat B."/>
            <person name="Hansel C."/>
            <person name="Singer S."/>
            <person name="Hutchinson M.I."/>
            <person name="de Vries R.P."/>
            <person name="Natvig D.O."/>
            <person name="Powell A.J."/>
            <person name="Tsang A."/>
            <person name="Grigoriev I.V."/>
        </authorList>
    </citation>
    <scope>NUCLEOTIDE SEQUENCE [LARGE SCALE GENOMIC DNA]</scope>
    <source>
        <strain evidence="2 3">ATCC 24622</strain>
    </source>
</reference>
<evidence type="ECO:0000256" key="1">
    <source>
        <dbReference type="SAM" id="MobiDB-lite"/>
    </source>
</evidence>
<sequence>MPSFLASMQPKSALLPHMHHRETRPYIQGELPWTKENRTRAASRILSDNRYLGKPLKRAMLGVAPGGRAKPLTESVIHVVWVASLLPRHASARFAQSILPSGSQRTPNTALRADFSRRDGHAQIGAHVDPAPRSSRPSPASPPPPPPRLRRRPRSRRRRRRRGPWRPRPWRSCPRSPGAAWPRAWSP</sequence>
<organism evidence="2 3">
    <name type="scientific">Phialemonium thermophilum</name>
    <dbReference type="NCBI Taxonomy" id="223376"/>
    <lineage>
        <taxon>Eukaryota</taxon>
        <taxon>Fungi</taxon>
        <taxon>Dikarya</taxon>
        <taxon>Ascomycota</taxon>
        <taxon>Pezizomycotina</taxon>
        <taxon>Sordariomycetes</taxon>
        <taxon>Sordariomycetidae</taxon>
        <taxon>Cephalothecales</taxon>
        <taxon>Cephalothecaceae</taxon>
        <taxon>Phialemonium</taxon>
    </lineage>
</organism>
<feature type="region of interest" description="Disordered" evidence="1">
    <location>
        <begin position="125"/>
        <end position="187"/>
    </location>
</feature>
<gene>
    <name evidence="2" type="ORF">VTK73DRAFT_5855</name>
</gene>
<proteinExistence type="predicted"/>
<dbReference type="EMBL" id="JAZHXJ010003287">
    <property type="protein sequence ID" value="KAL1835270.1"/>
    <property type="molecule type" value="Genomic_DNA"/>
</dbReference>
<evidence type="ECO:0000313" key="2">
    <source>
        <dbReference type="EMBL" id="KAL1835270.1"/>
    </source>
</evidence>
<evidence type="ECO:0000313" key="3">
    <source>
        <dbReference type="Proteomes" id="UP001586593"/>
    </source>
</evidence>
<protein>
    <recommendedName>
        <fullName evidence="4">Recombinase domain-containing protein</fullName>
    </recommendedName>
</protein>